<dbReference type="Pfam" id="PF18934">
    <property type="entry name" value="DUF5682"/>
    <property type="match status" value="1"/>
</dbReference>
<dbReference type="AlphaFoldDB" id="A0A222FLJ8"/>
<name>A0A222FLJ8_9GAMM</name>
<dbReference type="InterPro" id="IPR043737">
    <property type="entry name" value="DUF5682"/>
</dbReference>
<organism evidence="1 2">
    <name type="scientific">Bacterioplanes sanyensis</name>
    <dbReference type="NCBI Taxonomy" id="1249553"/>
    <lineage>
        <taxon>Bacteria</taxon>
        <taxon>Pseudomonadati</taxon>
        <taxon>Pseudomonadota</taxon>
        <taxon>Gammaproteobacteria</taxon>
        <taxon>Oceanospirillales</taxon>
        <taxon>Oceanospirillaceae</taxon>
        <taxon>Bacterioplanes</taxon>
    </lineage>
</organism>
<protein>
    <submittedName>
        <fullName evidence="1">Uncharacterized protein</fullName>
    </submittedName>
</protein>
<reference evidence="1 2" key="1">
    <citation type="submission" date="2017-07" db="EMBL/GenBank/DDBJ databases">
        <title>Annotated genome sequence of Bacterioplanes sanyensis isolated from Red Sea.</title>
        <authorList>
            <person name="Rehman Z.U."/>
        </authorList>
    </citation>
    <scope>NUCLEOTIDE SEQUENCE [LARGE SCALE GENOMIC DNA]</scope>
    <source>
        <strain evidence="1 2">NV9</strain>
    </source>
</reference>
<evidence type="ECO:0000313" key="1">
    <source>
        <dbReference type="EMBL" id="ASP39394.1"/>
    </source>
</evidence>
<dbReference type="EMBL" id="CP022530">
    <property type="protein sequence ID" value="ASP39394.1"/>
    <property type="molecule type" value="Genomic_DNA"/>
</dbReference>
<dbReference type="KEGG" id="bsan:CHH28_12240"/>
<evidence type="ECO:0000313" key="2">
    <source>
        <dbReference type="Proteomes" id="UP000202440"/>
    </source>
</evidence>
<dbReference type="OrthoDB" id="9768066at2"/>
<accession>A0A222FLJ8</accession>
<sequence length="604" mass="68350">MSDIWQQLSQYPNVGWVPVRHHSPQCGQQIAKLMHQSWDALLIEMPVQAQEMVPFLQQPQCQAPVALYLYQQNEEGGQRGYLPFAAWSPEWRALRLAGEKGMTVECIDLPFGEGEGIDQQVVEPQLVQHPRVLPRMLQMGGCEDSDQWWDWYFEHHQGEDYFSQLAQYGALLRSLGRVSVRDDQREAHMAARIRPYLQRNQRVLVLVGAYHLQGIIDWLAKEELPDVVAAPEVGVHLLPYTLARLNRACGYGAGLPAPRYYQWVHQAMQEGVDSPYQWAMQQGVLALCQQLAPLGLANTTVDAMAATELAQRLGALRGIEAGRSEMIEALASCLFKGGDHHRLQDFLAHLQGFLVGEAVGKTPDSLPELPLVQDFRRQCRVLAMPNQTEGPKSINLDIYRSEPHRRRSHFLHRLVFLGVDYGVQVAGPNYAQSEDVTRVREVWEVRWRAEVVAQLLELSHLGDQIETAVISLMQTQLQDASVPAYRLLVAALQMGLHGHLDRLLEQVQAWVLHCNELLQLSDALVLLSSALMRRQTLMTHAYQTQLQQLVAQVYVRFCHRLPWSLGGVKSSNSSIVMLCCRCIVGLINSRRTIAMSCCCKFCKH</sequence>
<keyword evidence="2" id="KW-1185">Reference proteome</keyword>
<dbReference type="Proteomes" id="UP000202440">
    <property type="component" value="Chromosome"/>
</dbReference>
<proteinExistence type="predicted"/>
<gene>
    <name evidence="1" type="ORF">CHH28_12240</name>
</gene>